<name>A0A089NKR5_9BACL</name>
<accession>A0A089NKR5</accession>
<dbReference type="SUPFAM" id="SSF102588">
    <property type="entry name" value="LmbE-like"/>
    <property type="match status" value="1"/>
</dbReference>
<dbReference type="RefSeq" id="WP_025703564.1">
    <property type="nucleotide sequence ID" value="NZ_CP009287.1"/>
</dbReference>
<dbReference type="Proteomes" id="UP000029500">
    <property type="component" value="Chromosome"/>
</dbReference>
<evidence type="ECO:0000313" key="2">
    <source>
        <dbReference type="Proteomes" id="UP000029500"/>
    </source>
</evidence>
<dbReference type="InterPro" id="IPR024078">
    <property type="entry name" value="LmbE-like_dom_sf"/>
</dbReference>
<dbReference type="Gene3D" id="3.40.50.10320">
    <property type="entry name" value="LmbE-like"/>
    <property type="match status" value="1"/>
</dbReference>
<proteinExistence type="predicted"/>
<gene>
    <name evidence="1" type="ORF">PGRAT_19995</name>
</gene>
<dbReference type="Pfam" id="PF02585">
    <property type="entry name" value="PIG-L"/>
    <property type="match status" value="1"/>
</dbReference>
<dbReference type="STRING" id="189425.PGRAT_19995"/>
<dbReference type="PANTHER" id="PTHR12993">
    <property type="entry name" value="N-ACETYLGLUCOSAMINYL-PHOSPHATIDYLINOSITOL DE-N-ACETYLASE-RELATED"/>
    <property type="match status" value="1"/>
</dbReference>
<dbReference type="OrthoDB" id="9778719at2"/>
<dbReference type="EMBL" id="CP009287">
    <property type="protein sequence ID" value="AIQ69654.1"/>
    <property type="molecule type" value="Genomic_DNA"/>
</dbReference>
<keyword evidence="2" id="KW-1185">Reference proteome</keyword>
<evidence type="ECO:0000313" key="1">
    <source>
        <dbReference type="EMBL" id="AIQ69654.1"/>
    </source>
</evidence>
<sequence length="254" mass="27658">MDSSILYSLMSPPDLAECRRILCIQPHPDDNEVGMGGTVAAFAAKGCEIHYLTVTNGDLGSSDGKHSPAEIAVIRSRELETAGRSLGATVFHQLPHSDGTLEHIPALAAEIAEIIRTVQPDAVFCPDPWLPYEAHYDHIVTGRAAAQAFLSSGLPLYPRGTSTRPWQPKALGFYLTSEPNTVIDITGCFDQKLAAMALHSSQFSGEMLALYRLYFKEKGHQLAEGKDFEIGEGFKVLSPLHLHCFVDAGLVQRV</sequence>
<dbReference type="InterPro" id="IPR003737">
    <property type="entry name" value="GlcNAc_PI_deacetylase-related"/>
</dbReference>
<reference evidence="1 2" key="1">
    <citation type="submission" date="2014-08" db="EMBL/GenBank/DDBJ databases">
        <title>Comparative genomics of the Paenibacillus odorifer group.</title>
        <authorList>
            <person name="den Bakker H.C."/>
            <person name="Tsai Y.-C."/>
            <person name="Martin N."/>
            <person name="Korlach J."/>
            <person name="Wiedmann M."/>
        </authorList>
    </citation>
    <scope>NUCLEOTIDE SEQUENCE [LARGE SCALE GENOMIC DNA]</scope>
    <source>
        <strain evidence="1 2">DSM 15220</strain>
    </source>
</reference>
<organism evidence="1 2">
    <name type="scientific">Paenibacillus graminis</name>
    <dbReference type="NCBI Taxonomy" id="189425"/>
    <lineage>
        <taxon>Bacteria</taxon>
        <taxon>Bacillati</taxon>
        <taxon>Bacillota</taxon>
        <taxon>Bacilli</taxon>
        <taxon>Bacillales</taxon>
        <taxon>Paenibacillaceae</taxon>
        <taxon>Paenibacillus</taxon>
    </lineage>
</organism>
<protein>
    <submittedName>
        <fullName evidence="1">GlcNAc-PI de-N-acetylase</fullName>
    </submittedName>
</protein>
<dbReference type="GO" id="GO:0016811">
    <property type="term" value="F:hydrolase activity, acting on carbon-nitrogen (but not peptide) bonds, in linear amides"/>
    <property type="evidence" value="ECO:0007669"/>
    <property type="project" value="TreeGrafter"/>
</dbReference>
<dbReference type="KEGG" id="pgm:PGRAT_19995"/>
<dbReference type="AlphaFoldDB" id="A0A089NKR5"/>
<dbReference type="eggNOG" id="COG2120">
    <property type="taxonomic scope" value="Bacteria"/>
</dbReference>
<dbReference type="HOGENOM" id="CLU_049311_3_2_9"/>
<dbReference type="PANTHER" id="PTHR12993:SF11">
    <property type="entry name" value="N-ACETYLGLUCOSAMINYL-PHOSPHATIDYLINOSITOL DE-N-ACETYLASE"/>
    <property type="match status" value="1"/>
</dbReference>